<comment type="similarity">
    <text evidence="2 8">Belongs to the peptidase A24 family.</text>
</comment>
<keyword evidence="6 10" id="KW-1133">Transmembrane helix</keyword>
<evidence type="ECO:0000256" key="1">
    <source>
        <dbReference type="ARBA" id="ARBA00004429"/>
    </source>
</evidence>
<keyword evidence="3" id="KW-1003">Cell membrane</keyword>
<dbReference type="GO" id="GO:0004190">
    <property type="term" value="F:aspartic-type endopeptidase activity"/>
    <property type="evidence" value="ECO:0007669"/>
    <property type="project" value="UniProtKB-EC"/>
</dbReference>
<evidence type="ECO:0000313" key="13">
    <source>
        <dbReference type="EMBL" id="ROQ93498.1"/>
    </source>
</evidence>
<evidence type="ECO:0000256" key="3">
    <source>
        <dbReference type="ARBA" id="ARBA00022475"/>
    </source>
</evidence>
<feature type="domain" description="Prepilin type IV endopeptidase peptidase" evidence="11">
    <location>
        <begin position="112"/>
        <end position="219"/>
    </location>
</feature>
<dbReference type="EMBL" id="RJVA01000011">
    <property type="protein sequence ID" value="ROQ93498.1"/>
    <property type="molecule type" value="Genomic_DNA"/>
</dbReference>
<feature type="transmembrane region" description="Helical" evidence="10">
    <location>
        <begin position="156"/>
        <end position="174"/>
    </location>
</feature>
<name>A0A3N1UV05_9BACT</name>
<dbReference type="OrthoDB" id="9789291at2"/>
<evidence type="ECO:0000256" key="5">
    <source>
        <dbReference type="ARBA" id="ARBA00022692"/>
    </source>
</evidence>
<dbReference type="InterPro" id="IPR000045">
    <property type="entry name" value="Prepilin_IV_endopep_pep"/>
</dbReference>
<feature type="transmembrane region" description="Helical" evidence="10">
    <location>
        <begin position="128"/>
        <end position="149"/>
    </location>
</feature>
<dbReference type="Gene3D" id="1.20.120.1220">
    <property type="match status" value="1"/>
</dbReference>
<evidence type="ECO:0000256" key="4">
    <source>
        <dbReference type="ARBA" id="ARBA00022519"/>
    </source>
</evidence>
<organism evidence="13 14">
    <name type="scientific">Desulfosoma caldarium</name>
    <dbReference type="NCBI Taxonomy" id="610254"/>
    <lineage>
        <taxon>Bacteria</taxon>
        <taxon>Pseudomonadati</taxon>
        <taxon>Thermodesulfobacteriota</taxon>
        <taxon>Syntrophobacteria</taxon>
        <taxon>Syntrophobacterales</taxon>
        <taxon>Syntrophobacteraceae</taxon>
        <taxon>Desulfosoma</taxon>
    </lineage>
</organism>
<dbReference type="EC" id="2.1.1.-" evidence="9"/>
<keyword evidence="9" id="KW-0645">Protease</keyword>
<protein>
    <recommendedName>
        <fullName evidence="9">Prepilin leader peptidase/N-methyltransferase</fullName>
        <ecNumber evidence="9">2.1.1.-</ecNumber>
        <ecNumber evidence="9">3.4.23.43</ecNumber>
    </recommendedName>
</protein>
<dbReference type="InterPro" id="IPR050882">
    <property type="entry name" value="Prepilin_peptidase/N-MTase"/>
</dbReference>
<proteinExistence type="inferred from homology"/>
<feature type="transmembrane region" description="Helical" evidence="10">
    <location>
        <begin position="194"/>
        <end position="221"/>
    </location>
</feature>
<dbReference type="Proteomes" id="UP000276223">
    <property type="component" value="Unassembled WGS sequence"/>
</dbReference>
<evidence type="ECO:0000256" key="8">
    <source>
        <dbReference type="RuleBase" id="RU003793"/>
    </source>
</evidence>
<dbReference type="GO" id="GO:0006465">
    <property type="term" value="P:signal peptide processing"/>
    <property type="evidence" value="ECO:0007669"/>
    <property type="project" value="TreeGrafter"/>
</dbReference>
<comment type="function">
    <text evidence="9">Plays an essential role in type IV pili and type II pseudopili formation by proteolytically removing the leader sequence from substrate proteins and subsequently monomethylating the alpha-amino group of the newly exposed N-terminal phenylalanine.</text>
</comment>
<keyword evidence="4" id="KW-0997">Cell inner membrane</keyword>
<dbReference type="GO" id="GO:0008168">
    <property type="term" value="F:methyltransferase activity"/>
    <property type="evidence" value="ECO:0007669"/>
    <property type="project" value="UniProtKB-KW"/>
</dbReference>
<comment type="catalytic activity">
    <reaction evidence="9">
        <text>Typically cleaves a -Gly-|-Phe- bond to release an N-terminal, basic peptide of 5-8 residues from type IV prepilin, and then N-methylates the new N-terminal amino group, the methyl donor being S-adenosyl-L-methionine.</text>
        <dbReference type="EC" id="3.4.23.43"/>
    </reaction>
</comment>
<feature type="domain" description="Prepilin peptidase A24 N-terminal" evidence="12">
    <location>
        <begin position="17"/>
        <end position="97"/>
    </location>
</feature>
<gene>
    <name evidence="13" type="ORF">EDC27_1519</name>
</gene>
<keyword evidence="14" id="KW-1185">Reference proteome</keyword>
<dbReference type="Pfam" id="PF06750">
    <property type="entry name" value="A24_N_bact"/>
    <property type="match status" value="1"/>
</dbReference>
<keyword evidence="5 9" id="KW-0812">Transmembrane</keyword>
<feature type="transmembrane region" description="Helical" evidence="10">
    <location>
        <begin position="99"/>
        <end position="122"/>
    </location>
</feature>
<sequence length="263" mass="28954">MDYEPLPSWLGSAATFLVGCCLGSFYNVVIHRWPKGESIVSPPSRCPACGAFIRWYDNLPIISFVMLRGRCRQCRQGISWRYPAVELLTGLMTAGLWRLFGWSASFFVFFTFGSLLLLITFIDLDTYLIPDVLSLGGLILGLGASAVLPHMTWVESFGGAVLGGGLFFAVAWGYQRWRKQDGLGGGDIKLLAMIGAFIGWKGVLFTVFVSSLVGAAVGLLVMARSRQGLVTRIPYGPFLSLGAICYVFWGERLSQWYFESLGL</sequence>
<dbReference type="PANTHER" id="PTHR30487:SF0">
    <property type="entry name" value="PREPILIN LEADER PEPTIDASE_N-METHYLTRANSFERASE-RELATED"/>
    <property type="match status" value="1"/>
</dbReference>
<keyword evidence="9" id="KW-0489">Methyltransferase</keyword>
<dbReference type="RefSeq" id="WP_123289996.1">
    <property type="nucleotide sequence ID" value="NZ_RJVA01000011.1"/>
</dbReference>
<feature type="transmembrane region" description="Helical" evidence="10">
    <location>
        <begin position="233"/>
        <end position="249"/>
    </location>
</feature>
<dbReference type="InterPro" id="IPR014032">
    <property type="entry name" value="Peptidase_A24A_bac"/>
</dbReference>
<reference evidence="13 14" key="1">
    <citation type="submission" date="2018-11" db="EMBL/GenBank/DDBJ databases">
        <title>Genomic Encyclopedia of Type Strains, Phase IV (KMG-IV): sequencing the most valuable type-strain genomes for metagenomic binning, comparative biology and taxonomic classification.</title>
        <authorList>
            <person name="Goeker M."/>
        </authorList>
    </citation>
    <scope>NUCLEOTIDE SEQUENCE [LARGE SCALE GENOMIC DNA]</scope>
    <source>
        <strain evidence="13 14">DSM 22027</strain>
    </source>
</reference>
<dbReference type="GO" id="GO:0005886">
    <property type="term" value="C:plasma membrane"/>
    <property type="evidence" value="ECO:0007669"/>
    <property type="project" value="UniProtKB-SubCell"/>
</dbReference>
<dbReference type="EC" id="3.4.23.43" evidence="9"/>
<comment type="caution">
    <text evidence="13">The sequence shown here is derived from an EMBL/GenBank/DDBJ whole genome shotgun (WGS) entry which is preliminary data.</text>
</comment>
<comment type="subcellular location">
    <subcellularLocation>
        <location evidence="1">Cell inner membrane</location>
        <topology evidence="1">Multi-pass membrane protein</topology>
    </subcellularLocation>
    <subcellularLocation>
        <location evidence="9">Cell membrane</location>
        <topology evidence="9">Multi-pass membrane protein</topology>
    </subcellularLocation>
</comment>
<feature type="transmembrane region" description="Helical" evidence="10">
    <location>
        <begin position="6"/>
        <end position="29"/>
    </location>
</feature>
<dbReference type="PRINTS" id="PR00864">
    <property type="entry name" value="PREPILNPTASE"/>
</dbReference>
<evidence type="ECO:0000256" key="6">
    <source>
        <dbReference type="ARBA" id="ARBA00022989"/>
    </source>
</evidence>
<evidence type="ECO:0000256" key="2">
    <source>
        <dbReference type="ARBA" id="ARBA00005801"/>
    </source>
</evidence>
<keyword evidence="7 10" id="KW-0472">Membrane</keyword>
<keyword evidence="9" id="KW-0378">Hydrolase</keyword>
<dbReference type="GO" id="GO:0032259">
    <property type="term" value="P:methylation"/>
    <property type="evidence" value="ECO:0007669"/>
    <property type="project" value="UniProtKB-KW"/>
</dbReference>
<dbReference type="PANTHER" id="PTHR30487">
    <property type="entry name" value="TYPE 4 PREPILIN-LIKE PROTEINS LEADER PEPTIDE-PROCESSING ENZYME"/>
    <property type="match status" value="1"/>
</dbReference>
<evidence type="ECO:0000256" key="7">
    <source>
        <dbReference type="ARBA" id="ARBA00023136"/>
    </source>
</evidence>
<keyword evidence="9" id="KW-0808">Transferase</keyword>
<evidence type="ECO:0000313" key="14">
    <source>
        <dbReference type="Proteomes" id="UP000276223"/>
    </source>
</evidence>
<evidence type="ECO:0000259" key="12">
    <source>
        <dbReference type="Pfam" id="PF06750"/>
    </source>
</evidence>
<evidence type="ECO:0000256" key="9">
    <source>
        <dbReference type="RuleBase" id="RU003794"/>
    </source>
</evidence>
<keyword evidence="9" id="KW-0511">Multifunctional enzyme</keyword>
<dbReference type="AlphaFoldDB" id="A0A3N1UV05"/>
<dbReference type="Pfam" id="PF01478">
    <property type="entry name" value="Peptidase_A24"/>
    <property type="match status" value="1"/>
</dbReference>
<evidence type="ECO:0000259" key="11">
    <source>
        <dbReference type="Pfam" id="PF01478"/>
    </source>
</evidence>
<evidence type="ECO:0000256" key="10">
    <source>
        <dbReference type="SAM" id="Phobius"/>
    </source>
</evidence>
<accession>A0A3N1UV05</accession>
<dbReference type="InterPro" id="IPR010627">
    <property type="entry name" value="Prepilin_pept_A24_N"/>
</dbReference>